<dbReference type="InParanoid" id="K3W7Z2"/>
<reference evidence="2" key="1">
    <citation type="journal article" date="2010" name="Genome Biol.">
        <title>Genome sequence of the necrotrophic plant pathogen Pythium ultimum reveals original pathogenicity mechanisms and effector repertoire.</title>
        <authorList>
            <person name="Levesque C.A."/>
            <person name="Brouwer H."/>
            <person name="Cano L."/>
            <person name="Hamilton J.P."/>
            <person name="Holt C."/>
            <person name="Huitema E."/>
            <person name="Raffaele S."/>
            <person name="Robideau G.P."/>
            <person name="Thines M."/>
            <person name="Win J."/>
            <person name="Zerillo M.M."/>
            <person name="Beakes G.W."/>
            <person name="Boore J.L."/>
            <person name="Busam D."/>
            <person name="Dumas B."/>
            <person name="Ferriera S."/>
            <person name="Fuerstenberg S.I."/>
            <person name="Gachon C.M."/>
            <person name="Gaulin E."/>
            <person name="Govers F."/>
            <person name="Grenville-Briggs L."/>
            <person name="Horner N."/>
            <person name="Hostetler J."/>
            <person name="Jiang R.H."/>
            <person name="Johnson J."/>
            <person name="Krajaejun T."/>
            <person name="Lin H."/>
            <person name="Meijer H.J."/>
            <person name="Moore B."/>
            <person name="Morris P."/>
            <person name="Phuntmart V."/>
            <person name="Puiu D."/>
            <person name="Shetty J."/>
            <person name="Stajich J.E."/>
            <person name="Tripathy S."/>
            <person name="Wawra S."/>
            <person name="van West P."/>
            <person name="Whitty B.R."/>
            <person name="Coutinho P.M."/>
            <person name="Henrissat B."/>
            <person name="Martin F."/>
            <person name="Thomas P.D."/>
            <person name="Tyler B.M."/>
            <person name="De Vries R.P."/>
            <person name="Kamoun S."/>
            <person name="Yandell M."/>
            <person name="Tisserat N."/>
            <person name="Buell C.R."/>
        </authorList>
    </citation>
    <scope>NUCLEOTIDE SEQUENCE</scope>
    <source>
        <strain evidence="2">DAOM:BR144</strain>
    </source>
</reference>
<dbReference type="Proteomes" id="UP000019132">
    <property type="component" value="Unassembled WGS sequence"/>
</dbReference>
<dbReference type="Gene3D" id="2.30.29.30">
    <property type="entry name" value="Pleckstrin-homology domain (PH domain)/Phosphotyrosine-binding domain (PTB)"/>
    <property type="match status" value="1"/>
</dbReference>
<reference evidence="2" key="2">
    <citation type="submission" date="2010-04" db="EMBL/GenBank/DDBJ databases">
        <authorList>
            <person name="Buell R."/>
            <person name="Hamilton J."/>
            <person name="Hostetler J."/>
        </authorList>
    </citation>
    <scope>NUCLEOTIDE SEQUENCE [LARGE SCALE GENOMIC DNA]</scope>
    <source>
        <strain evidence="2">DAOM:BR144</strain>
    </source>
</reference>
<reference evidence="1" key="3">
    <citation type="submission" date="2015-02" db="UniProtKB">
        <authorList>
            <consortium name="EnsemblProtists"/>
        </authorList>
    </citation>
    <scope>IDENTIFICATION</scope>
    <source>
        <strain evidence="1">DAOM BR144</strain>
    </source>
</reference>
<keyword evidence="2" id="KW-1185">Reference proteome</keyword>
<dbReference type="VEuPathDB" id="FungiDB:PYU1_G001083"/>
<dbReference type="EMBL" id="GL376620">
    <property type="status" value="NOT_ANNOTATED_CDS"/>
    <property type="molecule type" value="Genomic_DNA"/>
</dbReference>
<dbReference type="EnsemblProtists" id="PYU1_T001083">
    <property type="protein sequence ID" value="PYU1_T001083"/>
    <property type="gene ID" value="PYU1_G001083"/>
</dbReference>
<evidence type="ECO:0000313" key="1">
    <source>
        <dbReference type="EnsemblProtists" id="PYU1_T001083"/>
    </source>
</evidence>
<proteinExistence type="predicted"/>
<dbReference type="STRING" id="431595.K3W7Z2"/>
<dbReference type="AlphaFoldDB" id="K3W7Z2"/>
<name>K3W7Z2_GLOUD</name>
<dbReference type="HOGENOM" id="CLU_1744176_0_0_1"/>
<evidence type="ECO:0000313" key="2">
    <source>
        <dbReference type="Proteomes" id="UP000019132"/>
    </source>
</evidence>
<dbReference type="InterPro" id="IPR011993">
    <property type="entry name" value="PH-like_dom_sf"/>
</dbReference>
<dbReference type="eggNOG" id="ENOG502QRJS">
    <property type="taxonomic scope" value="Eukaryota"/>
</dbReference>
<sequence>MFFPLVKYGRRGGPHATRLHCNHCGTLQWQHKRGGLSEAVDLALVLQILDGRQTAVFRKYSSSPALDSCSFSIIFSDRTLDLETQNSSHRDWLMSALRTLTSYARKQREAEQRAISERGILPLEDQALSKQFRNGTFTGITSPPTSVMLV</sequence>
<accession>K3W7Z2</accession>
<protein>
    <submittedName>
        <fullName evidence="1">Uncharacterized protein</fullName>
    </submittedName>
</protein>
<dbReference type="SUPFAM" id="SSF50729">
    <property type="entry name" value="PH domain-like"/>
    <property type="match status" value="1"/>
</dbReference>
<organism evidence="1 2">
    <name type="scientific">Globisporangium ultimum (strain ATCC 200006 / CBS 805.95 / DAOM BR144)</name>
    <name type="common">Pythium ultimum</name>
    <dbReference type="NCBI Taxonomy" id="431595"/>
    <lineage>
        <taxon>Eukaryota</taxon>
        <taxon>Sar</taxon>
        <taxon>Stramenopiles</taxon>
        <taxon>Oomycota</taxon>
        <taxon>Peronosporomycetes</taxon>
        <taxon>Pythiales</taxon>
        <taxon>Pythiaceae</taxon>
        <taxon>Globisporangium</taxon>
    </lineage>
</organism>